<evidence type="ECO:0000313" key="4">
    <source>
        <dbReference type="Proteomes" id="UP001642405"/>
    </source>
</evidence>
<feature type="region of interest" description="Disordered" evidence="1">
    <location>
        <begin position="1"/>
        <end position="22"/>
    </location>
</feature>
<feature type="compositionally biased region" description="Low complexity" evidence="1">
    <location>
        <begin position="407"/>
        <end position="416"/>
    </location>
</feature>
<feature type="compositionally biased region" description="Basic and acidic residues" evidence="1">
    <location>
        <begin position="1"/>
        <end position="10"/>
    </location>
</feature>
<organism evidence="3 4">
    <name type="scientific">Sporothrix curviconia</name>
    <dbReference type="NCBI Taxonomy" id="1260050"/>
    <lineage>
        <taxon>Eukaryota</taxon>
        <taxon>Fungi</taxon>
        <taxon>Dikarya</taxon>
        <taxon>Ascomycota</taxon>
        <taxon>Pezizomycotina</taxon>
        <taxon>Sordariomycetes</taxon>
        <taxon>Sordariomycetidae</taxon>
        <taxon>Ophiostomatales</taxon>
        <taxon>Ophiostomataceae</taxon>
        <taxon>Sporothrix</taxon>
    </lineage>
</organism>
<feature type="compositionally biased region" description="Low complexity" evidence="1">
    <location>
        <begin position="294"/>
        <end position="308"/>
    </location>
</feature>
<feature type="compositionally biased region" description="Pro residues" evidence="1">
    <location>
        <begin position="425"/>
        <end position="440"/>
    </location>
</feature>
<feature type="compositionally biased region" description="Acidic residues" evidence="1">
    <location>
        <begin position="463"/>
        <end position="475"/>
    </location>
</feature>
<sequence>MASRREERMQQRMRGAQRHQVQDASFDLFLSLPETLDVPVEASPPQDTLATASASASAPQPTAPTRATPNSSAKRRRLNDGGSASVGVGVGVGIGEVVGGTSNAAAEGPARTTPLSAAAVAARRISGASDQLAEEEIGESPVDAPGSGRRPSVMGIDGAAATSRTAALQQVLSNTGSSRSSRSKTAKDRGVLSSSSPLAARAAKTQPAPETSSPPRRRSDSGEAVGLDELSPELSTMIDVPLIGSEASATAVGTETQDAQKDKTSTRPKAAARSGVFSKAIKSADNISADAADELSSPPLSVVLESPPDNIMTSGMAASSSPLARKSTAGTRTSRATRSTRTTRPSAELHASEATTPPAAVTAAGRGKENAPIVEEPDELSPEQQPTKALPQPPTRRTAGRIRRQASEVPSSSPVSRPTKRMPLQPVPPSSPRQPSAPPPRKARGRPPRKPDVPDVPETSSGVDEENEEAEEIDALEAAKTIGRKRPRRSAAYEPSPELGSDPKQVESSSQPAAVADHEGGRPASKRRRRQQLQDQSPSAQNLPRSAKPTKQPAKRKRRREAGDGRDIDAEANDSEGEEGLEGVGKASKTRTRGAPVPITVQRYSQFRRKSRGLRASNDNGDDDAADEDDDEDDELATAGADIAFANRSGVNTVDVLAQICEDIVQQKLQALQEKHQQARQQQFEAGDGGKSQAVAIRKEAVVARRALESFQQQLRARLLTQAVAVDSLHALRKRVRAAHKEKLALREEILRIRAERDQVALRMDALRAHHQDRVNKAMKTANISATMHDIDLAVEQGRAAPELTAAQQKAADFANLELIVRRITEQVSGGSGSLHGGGTLQQIIEFNAFLERTAAVLEGRKMPARAVAI</sequence>
<feature type="compositionally biased region" description="Low complexity" evidence="1">
    <location>
        <begin position="50"/>
        <end position="69"/>
    </location>
</feature>
<feature type="region of interest" description="Disordered" evidence="1">
    <location>
        <begin position="121"/>
        <end position="277"/>
    </location>
</feature>
<name>A0ABP0AMA9_9PEZI</name>
<feature type="region of interest" description="Disordered" evidence="1">
    <location>
        <begin position="37"/>
        <end position="90"/>
    </location>
</feature>
<feature type="compositionally biased region" description="Polar residues" evidence="1">
    <location>
        <begin position="162"/>
        <end position="176"/>
    </location>
</feature>
<feature type="region of interest" description="Disordered" evidence="1">
    <location>
        <begin position="97"/>
        <end position="116"/>
    </location>
</feature>
<feature type="compositionally biased region" description="Acidic residues" evidence="1">
    <location>
        <begin position="570"/>
        <end position="581"/>
    </location>
</feature>
<feature type="compositionally biased region" description="Low complexity" evidence="1">
    <location>
        <begin position="354"/>
        <end position="364"/>
    </location>
</feature>
<feature type="compositionally biased region" description="Polar residues" evidence="1">
    <location>
        <begin position="533"/>
        <end position="544"/>
    </location>
</feature>
<feature type="compositionally biased region" description="Low complexity" evidence="1">
    <location>
        <begin position="192"/>
        <end position="203"/>
    </location>
</feature>
<evidence type="ECO:0000256" key="1">
    <source>
        <dbReference type="SAM" id="MobiDB-lite"/>
    </source>
</evidence>
<evidence type="ECO:0000259" key="2">
    <source>
        <dbReference type="Pfam" id="PF20994"/>
    </source>
</evidence>
<comment type="caution">
    <text evidence="3">The sequence shown here is derived from an EMBL/GenBank/DDBJ whole genome shotgun (WGS) entry which is preliminary data.</text>
</comment>
<feature type="region of interest" description="Disordered" evidence="1">
    <location>
        <begin position="290"/>
        <end position="635"/>
    </location>
</feature>
<reference evidence="3 4" key="1">
    <citation type="submission" date="2024-01" db="EMBL/GenBank/DDBJ databases">
        <authorList>
            <person name="Allen C."/>
            <person name="Tagirdzhanova G."/>
        </authorList>
    </citation>
    <scope>NUCLEOTIDE SEQUENCE [LARGE SCALE GENOMIC DNA]</scope>
</reference>
<feature type="compositionally biased region" description="Acidic residues" evidence="1">
    <location>
        <begin position="620"/>
        <end position="635"/>
    </location>
</feature>
<dbReference type="Pfam" id="PF20994">
    <property type="entry name" value="CENPU"/>
    <property type="match status" value="1"/>
</dbReference>
<proteinExistence type="predicted"/>
<accession>A0ABP0AMA9</accession>
<keyword evidence="4" id="KW-1185">Reference proteome</keyword>
<evidence type="ECO:0000313" key="3">
    <source>
        <dbReference type="EMBL" id="CAK7208520.1"/>
    </source>
</evidence>
<dbReference type="InterPro" id="IPR048743">
    <property type="entry name" value="AME1"/>
</dbReference>
<protein>
    <recommendedName>
        <fullName evidence="2">Inner kinetochore subunit AME1 domain-containing protein</fullName>
    </recommendedName>
</protein>
<dbReference type="Proteomes" id="UP001642405">
    <property type="component" value="Unassembled WGS sequence"/>
</dbReference>
<feature type="compositionally biased region" description="Polar residues" evidence="1">
    <location>
        <begin position="247"/>
        <end position="257"/>
    </location>
</feature>
<feature type="compositionally biased region" description="Low complexity" evidence="1">
    <location>
        <begin position="324"/>
        <end position="346"/>
    </location>
</feature>
<feature type="compositionally biased region" description="Polar residues" evidence="1">
    <location>
        <begin position="311"/>
        <end position="322"/>
    </location>
</feature>
<gene>
    <name evidence="3" type="ORF">SCUCBS95973_000130</name>
</gene>
<feature type="domain" description="Inner kinetochore subunit AME1" evidence="2">
    <location>
        <begin position="647"/>
        <end position="853"/>
    </location>
</feature>
<dbReference type="EMBL" id="CAWUHB010000001">
    <property type="protein sequence ID" value="CAK7208520.1"/>
    <property type="molecule type" value="Genomic_DNA"/>
</dbReference>